<evidence type="ECO:0000313" key="3">
    <source>
        <dbReference type="Proteomes" id="UP001165080"/>
    </source>
</evidence>
<dbReference type="Proteomes" id="UP001165080">
    <property type="component" value="Unassembled WGS sequence"/>
</dbReference>
<feature type="transmembrane region" description="Helical" evidence="1">
    <location>
        <begin position="133"/>
        <end position="156"/>
    </location>
</feature>
<accession>A0A9W6EWS6</accession>
<evidence type="ECO:0000313" key="2">
    <source>
        <dbReference type="EMBL" id="GLC47625.1"/>
    </source>
</evidence>
<dbReference type="EMBL" id="BRXU01000001">
    <property type="protein sequence ID" value="GLC47625.1"/>
    <property type="molecule type" value="Genomic_DNA"/>
</dbReference>
<keyword evidence="1" id="KW-0472">Membrane</keyword>
<feature type="transmembrane region" description="Helical" evidence="1">
    <location>
        <begin position="162"/>
        <end position="190"/>
    </location>
</feature>
<dbReference type="PANTHER" id="PTHR34543:SF1">
    <property type="entry name" value="PROTEIN ABA DEFICIENT 4, CHLOROPLASTIC"/>
    <property type="match status" value="1"/>
</dbReference>
<proteinExistence type="predicted"/>
<keyword evidence="3" id="KW-1185">Reference proteome</keyword>
<dbReference type="AlphaFoldDB" id="A0A9W6EWS6"/>
<evidence type="ECO:0000256" key="1">
    <source>
        <dbReference type="SAM" id="Phobius"/>
    </source>
</evidence>
<keyword evidence="1" id="KW-0812">Transmembrane</keyword>
<reference evidence="2 3" key="1">
    <citation type="journal article" date="2023" name="Commun. Biol.">
        <title>Reorganization of the ancestral sex-determining regions during the evolution of trioecy in Pleodorina starrii.</title>
        <authorList>
            <person name="Takahashi K."/>
            <person name="Suzuki S."/>
            <person name="Kawai-Toyooka H."/>
            <person name="Yamamoto K."/>
            <person name="Hamaji T."/>
            <person name="Ootsuki R."/>
            <person name="Yamaguchi H."/>
            <person name="Kawachi M."/>
            <person name="Higashiyama T."/>
            <person name="Nozaki H."/>
        </authorList>
    </citation>
    <scope>NUCLEOTIDE SEQUENCE [LARGE SCALE GENOMIC DNA]</scope>
    <source>
        <strain evidence="2 3">NIES-4479</strain>
    </source>
</reference>
<gene>
    <name evidence="2" type="primary">PLEST010196</name>
    <name evidence="2" type="ORF">PLESTB_000008400</name>
</gene>
<protein>
    <submittedName>
        <fullName evidence="2">Uncharacterized protein</fullName>
    </submittedName>
</protein>
<feature type="transmembrane region" description="Helical" evidence="1">
    <location>
        <begin position="202"/>
        <end position="224"/>
    </location>
</feature>
<feature type="transmembrane region" description="Helical" evidence="1">
    <location>
        <begin position="236"/>
        <end position="259"/>
    </location>
</feature>
<name>A0A9W6EWS6_9CHLO</name>
<dbReference type="InterPro" id="IPR025461">
    <property type="entry name" value="ABA4-like"/>
</dbReference>
<dbReference type="OrthoDB" id="196782at2759"/>
<sequence length="266" mass="26529">MAHLTSPAGRALGRPARFCPEPRHLWNIMPGVGFGRCPTSSPANRLEQVPAAAAAAAARPAVRAVAAAAAAAAVVAPAPTASCTASCGSGAGAAGWAVLGMSAGTLFSVSSALMVPVYGMLAFFPRLKLVRALLLNSSALYVGLSLLYGAVLAGAWQAGLGAALASVAGSLPSAATTAAASGSSGLAAAIDLSPLARMFSSPLITLLSWLHLLALDALMARAIALDGLRSCTPTAHSVLLCFFFGPTGLLSHAITCLLLRRGRASS</sequence>
<dbReference type="PANTHER" id="PTHR34543">
    <property type="entry name" value="PROTEIN ABA DEFICIENT 4, CHLOROPLASTIC"/>
    <property type="match status" value="1"/>
</dbReference>
<feature type="transmembrane region" description="Helical" evidence="1">
    <location>
        <begin position="93"/>
        <end position="121"/>
    </location>
</feature>
<comment type="caution">
    <text evidence="2">The sequence shown here is derived from an EMBL/GenBank/DDBJ whole genome shotgun (WGS) entry which is preliminary data.</text>
</comment>
<keyword evidence="1" id="KW-1133">Transmembrane helix</keyword>
<organism evidence="2 3">
    <name type="scientific">Pleodorina starrii</name>
    <dbReference type="NCBI Taxonomy" id="330485"/>
    <lineage>
        <taxon>Eukaryota</taxon>
        <taxon>Viridiplantae</taxon>
        <taxon>Chlorophyta</taxon>
        <taxon>core chlorophytes</taxon>
        <taxon>Chlorophyceae</taxon>
        <taxon>CS clade</taxon>
        <taxon>Chlamydomonadales</taxon>
        <taxon>Volvocaceae</taxon>
        <taxon>Pleodorina</taxon>
    </lineage>
</organism>
<dbReference type="Pfam" id="PF14108">
    <property type="entry name" value="ABA4-like"/>
    <property type="match status" value="1"/>
</dbReference>